<evidence type="ECO:0000313" key="2">
    <source>
        <dbReference type="Proteomes" id="UP000016567"/>
    </source>
</evidence>
<name>U3ATG1_9VIBR</name>
<dbReference type="AlphaFoldDB" id="U3ATG1"/>
<gene>
    <name evidence="1" type="ORF">VAZ01S_059_00090</name>
</gene>
<protein>
    <submittedName>
        <fullName evidence="1">Uncharacterized protein</fullName>
    </submittedName>
</protein>
<reference evidence="1 2" key="1">
    <citation type="submission" date="2013-09" db="EMBL/GenBank/DDBJ databases">
        <title>Whole genome shotgun sequence of Vibrio azureus NBRC 104587.</title>
        <authorList>
            <person name="Isaki S."/>
            <person name="Hosoyama A."/>
            <person name="Numata M."/>
            <person name="Hashimoto M."/>
            <person name="Hosoyama Y."/>
            <person name="Tsuchikane K."/>
            <person name="Noguchi M."/>
            <person name="Hirakata S."/>
            <person name="Ichikawa N."/>
            <person name="Ohji S."/>
            <person name="Yamazoe A."/>
            <person name="Fujita N."/>
        </authorList>
    </citation>
    <scope>NUCLEOTIDE SEQUENCE [LARGE SCALE GENOMIC DNA]</scope>
    <source>
        <strain evidence="1 2">NBRC 104587</strain>
    </source>
</reference>
<organism evidence="1 2">
    <name type="scientific">Vibrio azureus NBRC 104587</name>
    <dbReference type="NCBI Taxonomy" id="1219077"/>
    <lineage>
        <taxon>Bacteria</taxon>
        <taxon>Pseudomonadati</taxon>
        <taxon>Pseudomonadota</taxon>
        <taxon>Gammaproteobacteria</taxon>
        <taxon>Vibrionales</taxon>
        <taxon>Vibrionaceae</taxon>
        <taxon>Vibrio</taxon>
    </lineage>
</organism>
<proteinExistence type="predicted"/>
<dbReference type="Proteomes" id="UP000016567">
    <property type="component" value="Unassembled WGS sequence"/>
</dbReference>
<evidence type="ECO:0000313" key="1">
    <source>
        <dbReference type="EMBL" id="GAD77050.1"/>
    </source>
</evidence>
<accession>U3ATG1</accession>
<sequence>MGKPELAILSKAIFYKGSVYMLFSFIKIGSLKNKDNQTLIIVIFLSLYRDRMTLYKLKNKIYHIRF</sequence>
<dbReference type="EMBL" id="BATL01000059">
    <property type="protein sequence ID" value="GAD77050.1"/>
    <property type="molecule type" value="Genomic_DNA"/>
</dbReference>
<comment type="caution">
    <text evidence="1">The sequence shown here is derived from an EMBL/GenBank/DDBJ whole genome shotgun (WGS) entry which is preliminary data.</text>
</comment>
<keyword evidence="2" id="KW-1185">Reference proteome</keyword>